<name>A0A845QXR3_9CLOT</name>
<proteinExistence type="predicted"/>
<reference evidence="2 3" key="1">
    <citation type="submission" date="2018-08" db="EMBL/GenBank/DDBJ databases">
        <title>Murine metabolic-syndrome-specific gut microbial biobank.</title>
        <authorList>
            <person name="Liu C."/>
        </authorList>
    </citation>
    <scope>NUCLEOTIDE SEQUENCE [LARGE SCALE GENOMIC DNA]</scope>
    <source>
        <strain evidence="2 3">583</strain>
    </source>
</reference>
<protein>
    <submittedName>
        <fullName evidence="2">ABC-2 transporter permease</fullName>
    </submittedName>
</protein>
<sequence length="212" mass="24273">MLNLIKKDIIVSLSNKSILLMLLIYVPFIILAFGTESISKIFLFSTFGFCHMIITTPFSYEIEDKPHIFIQSLPVKKTDIVISKYINIIISFILGTIYSLVYIWIMNIIGILDSSKIDIITLVFAFGLTIVVSSVSLPTQFKFSPKIAKFINTLLFLMFFVNITTINYVSRNFTRLDFSNFNNLLIVSAIISVIYFISMGISITLYTTRKFY</sequence>
<evidence type="ECO:0000256" key="1">
    <source>
        <dbReference type="SAM" id="Phobius"/>
    </source>
</evidence>
<dbReference type="Pfam" id="PF13346">
    <property type="entry name" value="ABC2_membrane_5"/>
    <property type="match status" value="1"/>
</dbReference>
<dbReference type="InterPro" id="IPR025699">
    <property type="entry name" value="ABC2_memb-like"/>
</dbReference>
<evidence type="ECO:0000313" key="2">
    <source>
        <dbReference type="EMBL" id="NBI07265.1"/>
    </source>
</evidence>
<feature type="transmembrane region" description="Helical" evidence="1">
    <location>
        <begin position="150"/>
        <end position="169"/>
    </location>
</feature>
<evidence type="ECO:0000313" key="3">
    <source>
        <dbReference type="Proteomes" id="UP000467132"/>
    </source>
</evidence>
<keyword evidence="1" id="KW-0472">Membrane</keyword>
<organism evidence="2 3">
    <name type="scientific">Senegalia massiliensis</name>
    <dbReference type="NCBI Taxonomy" id="1720316"/>
    <lineage>
        <taxon>Bacteria</taxon>
        <taxon>Bacillati</taxon>
        <taxon>Bacillota</taxon>
        <taxon>Clostridia</taxon>
        <taxon>Eubacteriales</taxon>
        <taxon>Clostridiaceae</taxon>
        <taxon>Senegalia</taxon>
    </lineage>
</organism>
<keyword evidence="1" id="KW-0812">Transmembrane</keyword>
<dbReference type="OrthoDB" id="1707185at2"/>
<keyword evidence="1" id="KW-1133">Transmembrane helix</keyword>
<dbReference type="PANTHER" id="PTHR41309:SF2">
    <property type="entry name" value="MEMBRANE PROTEIN"/>
    <property type="match status" value="1"/>
</dbReference>
<accession>A0A845QXR3</accession>
<dbReference type="RefSeq" id="WP_160197735.1">
    <property type="nucleotide sequence ID" value="NZ_QXXA01000011.1"/>
</dbReference>
<gene>
    <name evidence="2" type="ORF">D3Z33_10430</name>
</gene>
<dbReference type="AlphaFoldDB" id="A0A845QXR3"/>
<feature type="transmembrane region" description="Helical" evidence="1">
    <location>
        <begin position="41"/>
        <end position="60"/>
    </location>
</feature>
<feature type="transmembrane region" description="Helical" evidence="1">
    <location>
        <begin position="117"/>
        <end position="138"/>
    </location>
</feature>
<comment type="caution">
    <text evidence="2">The sequence shown here is derived from an EMBL/GenBank/DDBJ whole genome shotgun (WGS) entry which is preliminary data.</text>
</comment>
<dbReference type="EMBL" id="QXXA01000011">
    <property type="protein sequence ID" value="NBI07265.1"/>
    <property type="molecule type" value="Genomic_DNA"/>
</dbReference>
<feature type="transmembrane region" description="Helical" evidence="1">
    <location>
        <begin position="81"/>
        <end position="105"/>
    </location>
</feature>
<feature type="transmembrane region" description="Helical" evidence="1">
    <location>
        <begin position="181"/>
        <end position="206"/>
    </location>
</feature>
<feature type="transmembrane region" description="Helical" evidence="1">
    <location>
        <begin position="18"/>
        <end position="35"/>
    </location>
</feature>
<keyword evidence="3" id="KW-1185">Reference proteome</keyword>
<dbReference type="PANTHER" id="PTHR41309">
    <property type="entry name" value="MEMBRANE PROTEIN-RELATED"/>
    <property type="match status" value="1"/>
</dbReference>
<dbReference type="Proteomes" id="UP000467132">
    <property type="component" value="Unassembled WGS sequence"/>
</dbReference>